<dbReference type="Proteomes" id="UP000177025">
    <property type="component" value="Unassembled WGS sequence"/>
</dbReference>
<evidence type="ECO:0000313" key="6">
    <source>
        <dbReference type="Proteomes" id="UP000177025"/>
    </source>
</evidence>
<dbReference type="CDD" id="cd09007">
    <property type="entry name" value="NP-I_spr0068"/>
    <property type="match status" value="1"/>
</dbReference>
<proteinExistence type="predicted"/>
<sequence length="248" mass="28261">MLEFDRSKTAIIEPSKVIKPKNVPEHCVLCFFDEIIKKVVKEKKAKIVARRRWETGYHNVYEIKYKGKRLAISHPGVGAPYAAGMLEELIATGCRKFIACGGAGVLDRKIAVGHIIVPQYALRDEGTSYHYLPASRFVKMNPRAFAAIKKILKKNRYPYLISRTWTTDAPYRETAAKIRSRRKEGCITVEMEAAALFAVAQFRKVILGQILYGGDDVSGTEWDTRKWYSRKSVREQLFWLAAEACLEL</sequence>
<dbReference type="PANTHER" id="PTHR43691">
    <property type="entry name" value="URIDINE PHOSPHORYLASE"/>
    <property type="match status" value="1"/>
</dbReference>
<dbReference type="Gene3D" id="3.40.50.1580">
    <property type="entry name" value="Nucleoside phosphorylase domain"/>
    <property type="match status" value="1"/>
</dbReference>
<name>A0A1F4UF56_UNCW3</name>
<accession>A0A1F4UF56</accession>
<evidence type="ECO:0000256" key="2">
    <source>
        <dbReference type="ARBA" id="ARBA00021980"/>
    </source>
</evidence>
<evidence type="ECO:0000256" key="1">
    <source>
        <dbReference type="ARBA" id="ARBA00011888"/>
    </source>
</evidence>
<dbReference type="InterPro" id="IPR000845">
    <property type="entry name" value="Nucleoside_phosphorylase_d"/>
</dbReference>
<dbReference type="Pfam" id="PF01048">
    <property type="entry name" value="PNP_UDP_1"/>
    <property type="match status" value="1"/>
</dbReference>
<protein>
    <recommendedName>
        <fullName evidence="2">Uridine phosphorylase</fullName>
        <ecNumber evidence="1">2.4.2.3</ecNumber>
    </recommendedName>
</protein>
<dbReference type="EC" id="2.4.2.3" evidence="1"/>
<dbReference type="EMBL" id="MEUM01000016">
    <property type="protein sequence ID" value="OGC43551.1"/>
    <property type="molecule type" value="Genomic_DNA"/>
</dbReference>
<organism evidence="5 6">
    <name type="scientific">candidate division WOR-3 bacterium RBG_13_43_14</name>
    <dbReference type="NCBI Taxonomy" id="1802590"/>
    <lineage>
        <taxon>Bacteria</taxon>
        <taxon>Bacteria division WOR-3</taxon>
    </lineage>
</organism>
<comment type="catalytic activity">
    <reaction evidence="3">
        <text>uridine + phosphate = alpha-D-ribose 1-phosphate + uracil</text>
        <dbReference type="Rhea" id="RHEA:24388"/>
        <dbReference type="ChEBI" id="CHEBI:16704"/>
        <dbReference type="ChEBI" id="CHEBI:17568"/>
        <dbReference type="ChEBI" id="CHEBI:43474"/>
        <dbReference type="ChEBI" id="CHEBI:57720"/>
        <dbReference type="EC" id="2.4.2.3"/>
    </reaction>
</comment>
<dbReference type="AlphaFoldDB" id="A0A1F4UF56"/>
<dbReference type="GO" id="GO:0006152">
    <property type="term" value="P:purine nucleoside catabolic process"/>
    <property type="evidence" value="ECO:0007669"/>
    <property type="project" value="TreeGrafter"/>
</dbReference>
<dbReference type="GO" id="GO:0004850">
    <property type="term" value="F:uridine phosphorylase activity"/>
    <property type="evidence" value="ECO:0007669"/>
    <property type="project" value="UniProtKB-EC"/>
</dbReference>
<dbReference type="SUPFAM" id="SSF53167">
    <property type="entry name" value="Purine and uridine phosphorylases"/>
    <property type="match status" value="1"/>
</dbReference>
<dbReference type="InterPro" id="IPR035994">
    <property type="entry name" value="Nucleoside_phosphorylase_sf"/>
</dbReference>
<dbReference type="GO" id="GO:0005829">
    <property type="term" value="C:cytosol"/>
    <property type="evidence" value="ECO:0007669"/>
    <property type="project" value="TreeGrafter"/>
</dbReference>
<comment type="caution">
    <text evidence="5">The sequence shown here is derived from an EMBL/GenBank/DDBJ whole genome shotgun (WGS) entry which is preliminary data.</text>
</comment>
<evidence type="ECO:0000256" key="3">
    <source>
        <dbReference type="ARBA" id="ARBA00048447"/>
    </source>
</evidence>
<reference evidence="5 6" key="1">
    <citation type="journal article" date="2016" name="Nat. Commun.">
        <title>Thousands of microbial genomes shed light on interconnected biogeochemical processes in an aquifer system.</title>
        <authorList>
            <person name="Anantharaman K."/>
            <person name="Brown C.T."/>
            <person name="Hug L.A."/>
            <person name="Sharon I."/>
            <person name="Castelle C.J."/>
            <person name="Probst A.J."/>
            <person name="Thomas B.C."/>
            <person name="Singh A."/>
            <person name="Wilkins M.J."/>
            <person name="Karaoz U."/>
            <person name="Brodie E.L."/>
            <person name="Williams K.H."/>
            <person name="Hubbard S.S."/>
            <person name="Banfield J.F."/>
        </authorList>
    </citation>
    <scope>NUCLEOTIDE SEQUENCE [LARGE SCALE GENOMIC DNA]</scope>
</reference>
<dbReference type="GO" id="GO:0004731">
    <property type="term" value="F:purine-nucleoside phosphorylase activity"/>
    <property type="evidence" value="ECO:0007669"/>
    <property type="project" value="TreeGrafter"/>
</dbReference>
<feature type="domain" description="Nucleoside phosphorylase" evidence="4">
    <location>
        <begin position="27"/>
        <end position="215"/>
    </location>
</feature>
<gene>
    <name evidence="5" type="ORF">A2Y85_07590</name>
</gene>
<evidence type="ECO:0000313" key="5">
    <source>
        <dbReference type="EMBL" id="OGC43551.1"/>
    </source>
</evidence>
<dbReference type="PANTHER" id="PTHR43691:SF11">
    <property type="entry name" value="FI09636P-RELATED"/>
    <property type="match status" value="1"/>
</dbReference>
<evidence type="ECO:0000259" key="4">
    <source>
        <dbReference type="Pfam" id="PF01048"/>
    </source>
</evidence>